<dbReference type="EMBL" id="CP050549">
    <property type="protein sequence ID" value="QND42317.1"/>
    <property type="molecule type" value="Genomic_DNA"/>
</dbReference>
<evidence type="ECO:0000313" key="2">
    <source>
        <dbReference type="Proteomes" id="UP000515518"/>
    </source>
</evidence>
<sequence>MGRRAVAFTEDSVFRAIRAVKKAGVEVKTIRVEPNGAVVINGEIGEFTEKQLEESAGGYL</sequence>
<evidence type="ECO:0000313" key="1">
    <source>
        <dbReference type="EMBL" id="QND42317.1"/>
    </source>
</evidence>
<dbReference type="Proteomes" id="UP000515518">
    <property type="component" value="Chromosome"/>
</dbReference>
<dbReference type="AlphaFoldDB" id="A0A7G6RJ85"/>
<accession>A0A7G6RJ85</accession>
<gene>
    <name evidence="1" type="ORF">HB770_10870</name>
</gene>
<organism evidence="1 2">
    <name type="scientific">Rhizobium leguminosarum bv. viciae</name>
    <dbReference type="NCBI Taxonomy" id="387"/>
    <lineage>
        <taxon>Bacteria</taxon>
        <taxon>Pseudomonadati</taxon>
        <taxon>Pseudomonadota</taxon>
        <taxon>Alphaproteobacteria</taxon>
        <taxon>Hyphomicrobiales</taxon>
        <taxon>Rhizobiaceae</taxon>
        <taxon>Rhizobium/Agrobacterium group</taxon>
        <taxon>Rhizobium</taxon>
    </lineage>
</organism>
<proteinExistence type="predicted"/>
<reference evidence="2" key="1">
    <citation type="journal article" date="2020" name="Mol. Plant Microbe">
        <title>Rhizobial microsymbionts of the narrowly endemic Oxytropis species growing in Kamchatka are characterized by significant genetic diversity and possess a set of genes that are associated with T3SS and T6SS secretion systems and can affect the development of symbiosis.</title>
        <authorList>
            <person name="Safronova V."/>
            <person name="Guro P."/>
            <person name="Sazanova A."/>
            <person name="Kuznetsova I."/>
            <person name="Belimov A."/>
            <person name="Yakubov V."/>
            <person name="Chirak E."/>
            <person name="Afonin A."/>
            <person name="Gogolev Y."/>
            <person name="Andronov E."/>
            <person name="Tikhonovich I."/>
        </authorList>
    </citation>
    <scope>NUCLEOTIDE SEQUENCE [LARGE SCALE GENOMIC DNA]</scope>
    <source>
        <strain evidence="2">RCAM0610</strain>
    </source>
</reference>
<protein>
    <submittedName>
        <fullName evidence="1">Uncharacterized protein</fullName>
    </submittedName>
</protein>
<dbReference type="RefSeq" id="WP_094230638.1">
    <property type="nucleotide sequence ID" value="NZ_CP022665.1"/>
</dbReference>
<name>A0A7G6RJ85_RHILV</name>